<dbReference type="InterPro" id="IPR013785">
    <property type="entry name" value="Aldolase_TIM"/>
</dbReference>
<evidence type="ECO:0000313" key="7">
    <source>
        <dbReference type="EMBL" id="MBB2932053.1"/>
    </source>
</evidence>
<dbReference type="SFLD" id="SFLDS00029">
    <property type="entry name" value="Radical_SAM"/>
    <property type="match status" value="1"/>
</dbReference>
<accession>A0ABR6FYA1</accession>
<dbReference type="EMBL" id="JACHVZ010000023">
    <property type="protein sequence ID" value="MBB2932053.1"/>
    <property type="molecule type" value="Genomic_DNA"/>
</dbReference>
<keyword evidence="5" id="KW-0411">Iron-sulfur</keyword>
<dbReference type="Proteomes" id="UP000533533">
    <property type="component" value="Unassembled WGS sequence"/>
</dbReference>
<comment type="caution">
    <text evidence="7">The sequence shown here is derived from an EMBL/GenBank/DDBJ whole genome shotgun (WGS) entry which is preliminary data.</text>
</comment>
<dbReference type="SUPFAM" id="SSF102114">
    <property type="entry name" value="Radical SAM enzymes"/>
    <property type="match status" value="1"/>
</dbReference>
<dbReference type="InterPro" id="IPR058240">
    <property type="entry name" value="rSAM_sf"/>
</dbReference>
<dbReference type="PANTHER" id="PTHR43273">
    <property type="entry name" value="ANAEROBIC SULFATASE-MATURATING ENZYME HOMOLOG ASLB-RELATED"/>
    <property type="match status" value="1"/>
</dbReference>
<dbReference type="RefSeq" id="WP_110387559.1">
    <property type="nucleotide sequence ID" value="NZ_JACHVZ010000023.1"/>
</dbReference>
<evidence type="ECO:0000256" key="5">
    <source>
        <dbReference type="ARBA" id="ARBA00023014"/>
    </source>
</evidence>
<name>A0ABR6FYA1_9BURK</name>
<reference evidence="7 8" key="1">
    <citation type="submission" date="2020-08" db="EMBL/GenBank/DDBJ databases">
        <title>Genomic Encyclopedia of Type Strains, Phase IV (KMG-V): Genome sequencing to study the core and pangenomes of soil and plant-associated prokaryotes.</title>
        <authorList>
            <person name="Whitman W."/>
        </authorList>
    </citation>
    <scope>NUCLEOTIDE SEQUENCE [LARGE SCALE GENOMIC DNA]</scope>
    <source>
        <strain evidence="7 8">SRMrh-85</strain>
    </source>
</reference>
<keyword evidence="4" id="KW-0408">Iron</keyword>
<organism evidence="7 8">
    <name type="scientific">Paraburkholderia silvatlantica</name>
    <dbReference type="NCBI Taxonomy" id="321895"/>
    <lineage>
        <taxon>Bacteria</taxon>
        <taxon>Pseudomonadati</taxon>
        <taxon>Pseudomonadota</taxon>
        <taxon>Betaproteobacteria</taxon>
        <taxon>Burkholderiales</taxon>
        <taxon>Burkholderiaceae</taxon>
        <taxon>Paraburkholderia</taxon>
    </lineage>
</organism>
<feature type="domain" description="Radical SAM core" evidence="6">
    <location>
        <begin position="66"/>
        <end position="296"/>
    </location>
</feature>
<dbReference type="SFLD" id="SFLDG01386">
    <property type="entry name" value="main_SPASM_domain-containing"/>
    <property type="match status" value="1"/>
</dbReference>
<dbReference type="CDD" id="cd01335">
    <property type="entry name" value="Radical_SAM"/>
    <property type="match status" value="1"/>
</dbReference>
<keyword evidence="2" id="KW-0949">S-adenosyl-L-methionine</keyword>
<keyword evidence="8" id="KW-1185">Reference proteome</keyword>
<dbReference type="SFLD" id="SFLDG01384">
    <property type="entry name" value="thioether_bond_formation_requi"/>
    <property type="match status" value="1"/>
</dbReference>
<dbReference type="NCBIfam" id="TIGR04085">
    <property type="entry name" value="rSAM_more_4Fe4S"/>
    <property type="match status" value="1"/>
</dbReference>
<evidence type="ECO:0000256" key="1">
    <source>
        <dbReference type="ARBA" id="ARBA00001966"/>
    </source>
</evidence>
<dbReference type="InterPro" id="IPR007197">
    <property type="entry name" value="rSAM"/>
</dbReference>
<keyword evidence="3" id="KW-0479">Metal-binding</keyword>
<dbReference type="SFLD" id="SFLDG01067">
    <property type="entry name" value="SPASM/twitch_domain_containing"/>
    <property type="match status" value="1"/>
</dbReference>
<protein>
    <recommendedName>
        <fullName evidence="6">Radical SAM core domain-containing protein</fullName>
    </recommendedName>
</protein>
<dbReference type="PANTHER" id="PTHR43273:SF8">
    <property type="entry name" value="RADICAL SAM DOMAIN PROTEIN"/>
    <property type="match status" value="1"/>
</dbReference>
<evidence type="ECO:0000259" key="6">
    <source>
        <dbReference type="PROSITE" id="PS51918"/>
    </source>
</evidence>
<evidence type="ECO:0000256" key="3">
    <source>
        <dbReference type="ARBA" id="ARBA00022723"/>
    </source>
</evidence>
<evidence type="ECO:0000256" key="4">
    <source>
        <dbReference type="ARBA" id="ARBA00023004"/>
    </source>
</evidence>
<sequence length="428" mass="46996">MTTSTSPQPSWFHLVAGVEPAVFLTRGSMLFDIDPSLKDGLEREQPWALDELQSLGGESTAMPNVAAPIAALSLNVAQTCNLACSYCYADEGRFGGRARTMEAAVAFAAIDRLIEQARDRITVGFIGGEPFVNRQLMHDAVEYAKAGAKRAGLRITFSVTTNATLLSEEDLQFLRDEAFTITVSLDGGPLQNKHRIDRKDVNSIWAVLAGIRPLLDSPGPTRIVARATVTRDDLDVTDRVEWLSQAGFAEVGVSPVRTGPEASLRFSDSDWAPFLEQMIAAARLELDRVLAGATPRFSNLWTMLDAIYRGSARPLPCGSVANYLSVDVDGSFASCHRTVGNAMFHMGSTTTGFDADKRRRFIELRVVDRQEPCRTCWARYLCGGGCHAEVTEVGRAGCDYIRGWLDFGLQAYRHVMTYRPEVLARSET</sequence>
<dbReference type="InterPro" id="IPR023867">
    <property type="entry name" value="Sulphatase_maturase_rSAM"/>
</dbReference>
<dbReference type="PROSITE" id="PS51918">
    <property type="entry name" value="RADICAL_SAM"/>
    <property type="match status" value="1"/>
</dbReference>
<dbReference type="Gene3D" id="3.20.20.70">
    <property type="entry name" value="Aldolase class I"/>
    <property type="match status" value="1"/>
</dbReference>
<evidence type="ECO:0000313" key="8">
    <source>
        <dbReference type="Proteomes" id="UP000533533"/>
    </source>
</evidence>
<proteinExistence type="predicted"/>
<gene>
    <name evidence="7" type="ORF">FHX59_006527</name>
</gene>
<evidence type="ECO:0000256" key="2">
    <source>
        <dbReference type="ARBA" id="ARBA00022691"/>
    </source>
</evidence>
<dbReference type="Pfam" id="PF04055">
    <property type="entry name" value="Radical_SAM"/>
    <property type="match status" value="1"/>
</dbReference>
<comment type="cofactor">
    <cofactor evidence="1">
        <name>[4Fe-4S] cluster</name>
        <dbReference type="ChEBI" id="CHEBI:49883"/>
    </cofactor>
</comment>
<dbReference type="InterPro" id="IPR023885">
    <property type="entry name" value="4Fe4S-binding_SPASM_dom"/>
</dbReference>